<dbReference type="SUPFAM" id="SSF55729">
    <property type="entry name" value="Acyl-CoA N-acyltransferases (Nat)"/>
    <property type="match status" value="1"/>
</dbReference>
<accession>A0ABZ1LC49</accession>
<dbReference type="Gene3D" id="3.40.630.30">
    <property type="match status" value="1"/>
</dbReference>
<gene>
    <name evidence="2" type="ORF">OG814_23465</name>
</gene>
<evidence type="ECO:0000313" key="2">
    <source>
        <dbReference type="EMBL" id="WTR72027.1"/>
    </source>
</evidence>
<dbReference type="InterPro" id="IPR051908">
    <property type="entry name" value="Ribosomal_N-acetyltransferase"/>
</dbReference>
<name>A0ABZ1LC49_9ACTN</name>
<proteinExistence type="predicted"/>
<reference evidence="2 3" key="1">
    <citation type="submission" date="2022-10" db="EMBL/GenBank/DDBJ databases">
        <title>The complete genomes of actinobacterial strains from the NBC collection.</title>
        <authorList>
            <person name="Joergensen T.S."/>
            <person name="Alvarez Arevalo M."/>
            <person name="Sterndorff E.B."/>
            <person name="Faurdal D."/>
            <person name="Vuksanovic O."/>
            <person name="Mourched A.-S."/>
            <person name="Charusanti P."/>
            <person name="Shaw S."/>
            <person name="Blin K."/>
            <person name="Weber T."/>
        </authorList>
    </citation>
    <scope>NUCLEOTIDE SEQUENCE [LARGE SCALE GENOMIC DNA]</scope>
    <source>
        <strain evidence="2 3">NBC_00123</strain>
    </source>
</reference>
<dbReference type="InterPro" id="IPR000182">
    <property type="entry name" value="GNAT_dom"/>
</dbReference>
<organism evidence="2 3">
    <name type="scientific">Streptomyces zaomyceticus</name>
    <dbReference type="NCBI Taxonomy" id="68286"/>
    <lineage>
        <taxon>Bacteria</taxon>
        <taxon>Bacillati</taxon>
        <taxon>Actinomycetota</taxon>
        <taxon>Actinomycetes</taxon>
        <taxon>Kitasatosporales</taxon>
        <taxon>Streptomycetaceae</taxon>
        <taxon>Streptomyces</taxon>
    </lineage>
</organism>
<dbReference type="Proteomes" id="UP001622594">
    <property type="component" value="Chromosome"/>
</dbReference>
<dbReference type="RefSeq" id="WP_406081370.1">
    <property type="nucleotide sequence ID" value="NZ_CP108188.1"/>
</dbReference>
<dbReference type="InterPro" id="IPR016181">
    <property type="entry name" value="Acyl_CoA_acyltransferase"/>
</dbReference>
<dbReference type="PANTHER" id="PTHR43441:SF10">
    <property type="entry name" value="ACETYLTRANSFERASE"/>
    <property type="match status" value="1"/>
</dbReference>
<sequence>MAPLSLIPPVVPAGRLAAMEQPVLGLESGWELRPWRLDDADALLAAAQDPAIRHWNRLVVDSPEEARQRIERMHGRWRDELSAIWAIARPGGAAAGLIGWGDIDLAGGGAEVFYWLLPEARGGGVAVEATERVSRWAFDELGLHRLRLTHSVANTASCRVAERARYSFEGTMRSALLHADGWHDEHLHALVRGDL</sequence>
<protein>
    <submittedName>
        <fullName evidence="2">GNAT family N-acetyltransferase</fullName>
    </submittedName>
</protein>
<dbReference type="PANTHER" id="PTHR43441">
    <property type="entry name" value="RIBOSOMAL-PROTEIN-SERINE ACETYLTRANSFERASE"/>
    <property type="match status" value="1"/>
</dbReference>
<keyword evidence="3" id="KW-1185">Reference proteome</keyword>
<evidence type="ECO:0000259" key="1">
    <source>
        <dbReference type="PROSITE" id="PS51186"/>
    </source>
</evidence>
<evidence type="ECO:0000313" key="3">
    <source>
        <dbReference type="Proteomes" id="UP001622594"/>
    </source>
</evidence>
<feature type="domain" description="N-acetyltransferase" evidence="1">
    <location>
        <begin position="30"/>
        <end position="195"/>
    </location>
</feature>
<dbReference type="EMBL" id="CP108188">
    <property type="protein sequence ID" value="WTR72027.1"/>
    <property type="molecule type" value="Genomic_DNA"/>
</dbReference>
<dbReference type="PROSITE" id="PS51186">
    <property type="entry name" value="GNAT"/>
    <property type="match status" value="1"/>
</dbReference>
<dbReference type="Pfam" id="PF13302">
    <property type="entry name" value="Acetyltransf_3"/>
    <property type="match status" value="1"/>
</dbReference>